<dbReference type="AlphaFoldDB" id="A0A674JNN0"/>
<organism evidence="1 2">
    <name type="scientific">Terrapene triunguis</name>
    <name type="common">Three-toed box turtle</name>
    <dbReference type="NCBI Taxonomy" id="2587831"/>
    <lineage>
        <taxon>Eukaryota</taxon>
        <taxon>Metazoa</taxon>
        <taxon>Chordata</taxon>
        <taxon>Craniata</taxon>
        <taxon>Vertebrata</taxon>
        <taxon>Euteleostomi</taxon>
        <taxon>Archelosauria</taxon>
        <taxon>Testudinata</taxon>
        <taxon>Testudines</taxon>
        <taxon>Cryptodira</taxon>
        <taxon>Durocryptodira</taxon>
        <taxon>Testudinoidea</taxon>
        <taxon>Emydidae</taxon>
        <taxon>Terrapene</taxon>
    </lineage>
</organism>
<accession>A0A674JNN0</accession>
<reference evidence="1" key="2">
    <citation type="submission" date="2025-09" db="UniProtKB">
        <authorList>
            <consortium name="Ensembl"/>
        </authorList>
    </citation>
    <scope>IDENTIFICATION</scope>
</reference>
<proteinExistence type="predicted"/>
<reference evidence="1" key="1">
    <citation type="submission" date="2025-08" db="UniProtKB">
        <authorList>
            <consortium name="Ensembl"/>
        </authorList>
    </citation>
    <scope>IDENTIFICATION</scope>
</reference>
<evidence type="ECO:0000313" key="2">
    <source>
        <dbReference type="Proteomes" id="UP000472274"/>
    </source>
</evidence>
<evidence type="ECO:0000313" key="1">
    <source>
        <dbReference type="Ensembl" id="ENSTMTP00000022328.1"/>
    </source>
</evidence>
<sequence length="65" mass="7030">SRERPCHCLGTPTTGPGLLHQGKWAWPVPRFPTLQISWPGGTPATGDVAVTAEGRELILALERNQ</sequence>
<dbReference type="Proteomes" id="UP000472274">
    <property type="component" value="Unplaced"/>
</dbReference>
<protein>
    <submittedName>
        <fullName evidence="1">Uncharacterized protein</fullName>
    </submittedName>
</protein>
<dbReference type="InParanoid" id="A0A674JNN0"/>
<dbReference type="Ensembl" id="ENSTMTT00000023121.1">
    <property type="protein sequence ID" value="ENSTMTP00000022328.1"/>
    <property type="gene ID" value="ENSTMTG00000016310.1"/>
</dbReference>
<keyword evidence="2" id="KW-1185">Reference proteome</keyword>
<name>A0A674JNN0_9SAUR</name>